<reference evidence="2 3" key="1">
    <citation type="submission" date="2019-05" db="EMBL/GenBank/DDBJ databases">
        <title>Another draft genome of Portunus trituberculatus and its Hox gene families provides insights of decapod evolution.</title>
        <authorList>
            <person name="Jeong J.-H."/>
            <person name="Song I."/>
            <person name="Kim S."/>
            <person name="Choi T."/>
            <person name="Kim D."/>
            <person name="Ryu S."/>
            <person name="Kim W."/>
        </authorList>
    </citation>
    <scope>NUCLEOTIDE SEQUENCE [LARGE SCALE GENOMIC DNA]</scope>
    <source>
        <tissue evidence="2">Muscle</tissue>
    </source>
</reference>
<dbReference type="AlphaFoldDB" id="A0A5B7F726"/>
<dbReference type="EMBL" id="VSRR010004939">
    <property type="protein sequence ID" value="MPC41126.1"/>
    <property type="molecule type" value="Genomic_DNA"/>
</dbReference>
<evidence type="ECO:0000256" key="1">
    <source>
        <dbReference type="SAM" id="MobiDB-lite"/>
    </source>
</evidence>
<dbReference type="Proteomes" id="UP000324222">
    <property type="component" value="Unassembled WGS sequence"/>
</dbReference>
<keyword evidence="3" id="KW-1185">Reference proteome</keyword>
<comment type="caution">
    <text evidence="2">The sequence shown here is derived from an EMBL/GenBank/DDBJ whole genome shotgun (WGS) entry which is preliminary data.</text>
</comment>
<evidence type="ECO:0000313" key="2">
    <source>
        <dbReference type="EMBL" id="MPC41126.1"/>
    </source>
</evidence>
<proteinExistence type="predicted"/>
<gene>
    <name evidence="2" type="ORF">E2C01_034711</name>
</gene>
<feature type="region of interest" description="Disordered" evidence="1">
    <location>
        <begin position="240"/>
        <end position="270"/>
    </location>
</feature>
<evidence type="ECO:0000313" key="3">
    <source>
        <dbReference type="Proteomes" id="UP000324222"/>
    </source>
</evidence>
<feature type="region of interest" description="Disordered" evidence="1">
    <location>
        <begin position="298"/>
        <end position="339"/>
    </location>
</feature>
<name>A0A5B7F726_PORTR</name>
<accession>A0A5B7F726</accession>
<protein>
    <submittedName>
        <fullName evidence="2">Uncharacterized protein</fullName>
    </submittedName>
</protein>
<feature type="compositionally biased region" description="Low complexity" evidence="1">
    <location>
        <begin position="328"/>
        <end position="339"/>
    </location>
</feature>
<feature type="compositionally biased region" description="Low complexity" evidence="1">
    <location>
        <begin position="307"/>
        <end position="316"/>
    </location>
</feature>
<organism evidence="2 3">
    <name type="scientific">Portunus trituberculatus</name>
    <name type="common">Swimming crab</name>
    <name type="synonym">Neptunus trituberculatus</name>
    <dbReference type="NCBI Taxonomy" id="210409"/>
    <lineage>
        <taxon>Eukaryota</taxon>
        <taxon>Metazoa</taxon>
        <taxon>Ecdysozoa</taxon>
        <taxon>Arthropoda</taxon>
        <taxon>Crustacea</taxon>
        <taxon>Multicrustacea</taxon>
        <taxon>Malacostraca</taxon>
        <taxon>Eumalacostraca</taxon>
        <taxon>Eucarida</taxon>
        <taxon>Decapoda</taxon>
        <taxon>Pleocyemata</taxon>
        <taxon>Brachyura</taxon>
        <taxon>Eubrachyura</taxon>
        <taxon>Portunoidea</taxon>
        <taxon>Portunidae</taxon>
        <taxon>Portuninae</taxon>
        <taxon>Portunus</taxon>
    </lineage>
</organism>
<sequence length="339" mass="36055">MGNCRHYRPLAGPGQEINASFYDFLADIPESVHGCSRRAGAVTSYLTKPYCPVLLLLCAGCQQLTRQHGQHSSSKTITSCLQLLFNTVTCECSASDTKHVCAAFSVPHVHGEGMPGRLDADGHTKRYNFKATASGKGGWRRLAVPLHFEPDAARDPQPRGAAVQSLSLSVSASSKRVFMAQRDLNLRLIYGDKPGRVGGVLSGPLAGPASLPCRPGRHVAKCVSRLSLRQLLVTPDDRLAESAAATGTPRQASTCAGPDGGSRTTRRESEAREVTRLVYAATEAGTIYRLALRRLLTTGRSGPRPSPTYSSSLTPLAFRASPDPSPGSPEGDSQGDTTS</sequence>